<dbReference type="eggNOG" id="ENOG5033KQ4">
    <property type="taxonomic scope" value="Bacteria"/>
</dbReference>
<dbReference type="HOGENOM" id="CLU_2523592_0_0_9"/>
<dbReference type="EMBL" id="CP002360">
    <property type="protein sequence ID" value="AEE95895.1"/>
    <property type="molecule type" value="Genomic_DNA"/>
</dbReference>
<dbReference type="Proteomes" id="UP000008457">
    <property type="component" value="Chromosome"/>
</dbReference>
<protein>
    <submittedName>
        <fullName evidence="1">Uncharacterized protein</fullName>
    </submittedName>
</protein>
<organism evidence="1 2">
    <name type="scientific">Mahella australiensis (strain DSM 15567 / CIP 107919 / 50-1 BON)</name>
    <dbReference type="NCBI Taxonomy" id="697281"/>
    <lineage>
        <taxon>Bacteria</taxon>
        <taxon>Bacillati</taxon>
        <taxon>Bacillota</taxon>
        <taxon>Clostridia</taxon>
        <taxon>Thermoanaerobacterales</taxon>
        <taxon>Thermoanaerobacterales Family IV. Incertae Sedis</taxon>
        <taxon>Mahella</taxon>
    </lineage>
</organism>
<proteinExistence type="predicted"/>
<reference evidence="1 2" key="2">
    <citation type="journal article" date="2011" name="Stand. Genomic Sci.">
        <title>Complete genome sequence of Mahella australiensis type strain (50-1 BON).</title>
        <authorList>
            <person name="Sikorski J."/>
            <person name="Teshima H."/>
            <person name="Nolan M."/>
            <person name="Lucas S."/>
            <person name="Hammon N."/>
            <person name="Deshpande S."/>
            <person name="Cheng J.F."/>
            <person name="Pitluck S."/>
            <person name="Liolios K."/>
            <person name="Pagani I."/>
            <person name="Ivanova N."/>
            <person name="Huntemann M."/>
            <person name="Mavromatis K."/>
            <person name="Ovchinikova G."/>
            <person name="Pati A."/>
            <person name="Tapia R."/>
            <person name="Han C."/>
            <person name="Goodwin L."/>
            <person name="Chen A."/>
            <person name="Palaniappan K."/>
            <person name="Land M."/>
            <person name="Hauser L."/>
            <person name="Ngatchou-Djao O.D."/>
            <person name="Rohde M."/>
            <person name="Pukall R."/>
            <person name="Spring S."/>
            <person name="Abt B."/>
            <person name="Goker M."/>
            <person name="Detter J.C."/>
            <person name="Woyke T."/>
            <person name="Bristow J."/>
            <person name="Markowitz V."/>
            <person name="Hugenholtz P."/>
            <person name="Eisen J.A."/>
            <person name="Kyrpides N.C."/>
            <person name="Klenk H.P."/>
            <person name="Lapidus A."/>
        </authorList>
    </citation>
    <scope>NUCLEOTIDE SEQUENCE [LARGE SCALE GENOMIC DNA]</scope>
    <source>
        <strain evidence="2">DSM 15567 / CIP 107919 / 50-1 BON</strain>
    </source>
</reference>
<reference evidence="2" key="1">
    <citation type="submission" date="2010-11" db="EMBL/GenBank/DDBJ databases">
        <title>The complete genome of Mahella australiensis DSM 15567.</title>
        <authorList>
            <consortium name="US DOE Joint Genome Institute (JGI-PGF)"/>
            <person name="Lucas S."/>
            <person name="Copeland A."/>
            <person name="Lapidus A."/>
            <person name="Bruce D."/>
            <person name="Goodwin L."/>
            <person name="Pitluck S."/>
            <person name="Kyrpides N."/>
            <person name="Mavromatis K."/>
            <person name="Pagani I."/>
            <person name="Ivanova N."/>
            <person name="Teshima H."/>
            <person name="Brettin T."/>
            <person name="Detter J.C."/>
            <person name="Han C."/>
            <person name="Tapia R."/>
            <person name="Land M."/>
            <person name="Hauser L."/>
            <person name="Markowitz V."/>
            <person name="Cheng J.-F."/>
            <person name="Hugenholtz P."/>
            <person name="Woyke T."/>
            <person name="Wu D."/>
            <person name="Spring S."/>
            <person name="Pukall R."/>
            <person name="Steenblock K."/>
            <person name="Schneider S."/>
            <person name="Klenk H.-P."/>
            <person name="Eisen J.A."/>
        </authorList>
    </citation>
    <scope>NUCLEOTIDE SEQUENCE [LARGE SCALE GENOMIC DNA]</scope>
    <source>
        <strain evidence="2">DSM 15567 / CIP 107919 / 50-1 BON</strain>
    </source>
</reference>
<evidence type="ECO:0000313" key="2">
    <source>
        <dbReference type="Proteomes" id="UP000008457"/>
    </source>
</evidence>
<accession>F4A0L6</accession>
<dbReference type="KEGG" id="mas:Mahau_0693"/>
<sequence>MASIEQGDTIWDYQFQQHETLIVVWGYNSNSKYLSYSIEVSSATAEPKIIKKDIARESYILDIYVLDTKYNGTANLGLIKRTGE</sequence>
<gene>
    <name evidence="1" type="ordered locus">Mahau_0693</name>
</gene>
<dbReference type="RefSeq" id="WP_013780326.1">
    <property type="nucleotide sequence ID" value="NC_015520.1"/>
</dbReference>
<evidence type="ECO:0000313" key="1">
    <source>
        <dbReference type="EMBL" id="AEE95895.1"/>
    </source>
</evidence>
<dbReference type="AlphaFoldDB" id="F4A0L6"/>
<name>F4A0L6_MAHA5</name>
<keyword evidence="2" id="KW-1185">Reference proteome</keyword>
<dbReference type="OrthoDB" id="1730139at2"/>